<evidence type="ECO:0000313" key="2">
    <source>
        <dbReference type="Proteomes" id="UP000887116"/>
    </source>
</evidence>
<name>A0A8X6IBB2_TRICU</name>
<organism evidence="1 2">
    <name type="scientific">Trichonephila clavata</name>
    <name type="common">Joro spider</name>
    <name type="synonym">Nephila clavata</name>
    <dbReference type="NCBI Taxonomy" id="2740835"/>
    <lineage>
        <taxon>Eukaryota</taxon>
        <taxon>Metazoa</taxon>
        <taxon>Ecdysozoa</taxon>
        <taxon>Arthropoda</taxon>
        <taxon>Chelicerata</taxon>
        <taxon>Arachnida</taxon>
        <taxon>Araneae</taxon>
        <taxon>Araneomorphae</taxon>
        <taxon>Entelegynae</taxon>
        <taxon>Araneoidea</taxon>
        <taxon>Nephilidae</taxon>
        <taxon>Trichonephila</taxon>
    </lineage>
</organism>
<dbReference type="Proteomes" id="UP000887116">
    <property type="component" value="Unassembled WGS sequence"/>
</dbReference>
<dbReference type="EMBL" id="BMAO01025287">
    <property type="protein sequence ID" value="GFR01575.1"/>
    <property type="molecule type" value="Genomic_DNA"/>
</dbReference>
<dbReference type="AlphaFoldDB" id="A0A8X6IBB2"/>
<reference evidence="1" key="1">
    <citation type="submission" date="2020-07" db="EMBL/GenBank/DDBJ databases">
        <title>Multicomponent nature underlies the extraordinary mechanical properties of spider dragline silk.</title>
        <authorList>
            <person name="Kono N."/>
            <person name="Nakamura H."/>
            <person name="Mori M."/>
            <person name="Yoshida Y."/>
            <person name="Ohtoshi R."/>
            <person name="Malay A.D."/>
            <person name="Moran D.A.P."/>
            <person name="Tomita M."/>
            <person name="Numata K."/>
            <person name="Arakawa K."/>
        </authorList>
    </citation>
    <scope>NUCLEOTIDE SEQUENCE</scope>
</reference>
<comment type="caution">
    <text evidence="1">The sequence shown here is derived from an EMBL/GenBank/DDBJ whole genome shotgun (WGS) entry which is preliminary data.</text>
</comment>
<protein>
    <submittedName>
        <fullName evidence="1">Uncharacterized protein</fullName>
    </submittedName>
</protein>
<keyword evidence="2" id="KW-1185">Reference proteome</keyword>
<sequence length="97" mass="11107">MQINGKLTKSNLNRAECSYKRSTINFAFCRTFHSTTVRRQGWNDIRMLKRPLCILCMVANGCGGSISTESPDLFFPYFGYEKPIQSAKEFVINCHNC</sequence>
<gene>
    <name evidence="1" type="ORF">TNCT_476891</name>
</gene>
<evidence type="ECO:0000313" key="1">
    <source>
        <dbReference type="EMBL" id="GFR01575.1"/>
    </source>
</evidence>
<accession>A0A8X6IBB2</accession>
<proteinExistence type="predicted"/>